<dbReference type="InterPro" id="IPR051200">
    <property type="entry name" value="Host-pathogen_enzymatic-act"/>
</dbReference>
<sequence>MKGKITGDVSLNNVPRAGVDVSFKANTSGVSFIPNPTITDVNGDYVTSVVFPPQKSSVATRITASVTVDGQNVQSVGVAEVLCLLFDLYVTNADSNNISVIDSDTNTVISTLTGFLGPTGIGANPSTNLVYPYNRDLNLLSVIDATTNLIINTITAGEQVVALELLLIQ</sequence>
<gene>
    <name evidence="1" type="ORF">LC087_15395</name>
</gene>
<dbReference type="Gene3D" id="2.130.10.10">
    <property type="entry name" value="YVTN repeat-like/Quinoprotein amine dehydrogenase"/>
    <property type="match status" value="1"/>
</dbReference>
<reference evidence="1 2" key="1">
    <citation type="submission" date="2023-06" db="EMBL/GenBank/DDBJ databases">
        <title>Five Gram-positive bacteria isolated from mangrove sediments in Shenzhen, Guangdong, China.</title>
        <authorList>
            <person name="Yu S."/>
            <person name="Zheng W."/>
            <person name="Huang Y."/>
        </authorList>
    </citation>
    <scope>NUCLEOTIDE SEQUENCE [LARGE SCALE GENOMIC DNA]</scope>
    <source>
        <strain evidence="1 2">SaN35-3</strain>
    </source>
</reference>
<dbReference type="SUPFAM" id="SSF51004">
    <property type="entry name" value="C-terminal (heme d1) domain of cytochrome cd1-nitrite reductase"/>
    <property type="match status" value="1"/>
</dbReference>
<evidence type="ECO:0000313" key="2">
    <source>
        <dbReference type="Proteomes" id="UP001197974"/>
    </source>
</evidence>
<dbReference type="PANTHER" id="PTHR47197">
    <property type="entry name" value="PROTEIN NIRF"/>
    <property type="match status" value="1"/>
</dbReference>
<dbReference type="InterPro" id="IPR011964">
    <property type="entry name" value="YVTN_b-propeller_repeat"/>
</dbReference>
<dbReference type="EMBL" id="CP129013">
    <property type="protein sequence ID" value="WLR42130.1"/>
    <property type="molecule type" value="Genomic_DNA"/>
</dbReference>
<name>A0ABY9JRU9_9BACI</name>
<organism evidence="1 2">
    <name type="scientific">Bacillus carboniphilus</name>
    <dbReference type="NCBI Taxonomy" id="86663"/>
    <lineage>
        <taxon>Bacteria</taxon>
        <taxon>Bacillati</taxon>
        <taxon>Bacillota</taxon>
        <taxon>Bacilli</taxon>
        <taxon>Bacillales</taxon>
        <taxon>Bacillaceae</taxon>
        <taxon>Bacillus</taxon>
    </lineage>
</organism>
<evidence type="ECO:0000313" key="1">
    <source>
        <dbReference type="EMBL" id="WLR42130.1"/>
    </source>
</evidence>
<proteinExistence type="predicted"/>
<accession>A0ABY9JRU9</accession>
<dbReference type="RefSeq" id="WP_306019689.1">
    <property type="nucleotide sequence ID" value="NZ_CP129013.1"/>
</dbReference>
<protein>
    <submittedName>
        <fullName evidence="1">Uncharacterized protein</fullName>
    </submittedName>
</protein>
<dbReference type="InterPro" id="IPR011048">
    <property type="entry name" value="Haem_d1_sf"/>
</dbReference>
<dbReference type="InterPro" id="IPR015943">
    <property type="entry name" value="WD40/YVTN_repeat-like_dom_sf"/>
</dbReference>
<keyword evidence="2" id="KW-1185">Reference proteome</keyword>
<dbReference type="PANTHER" id="PTHR47197:SF3">
    <property type="entry name" value="DIHYDRO-HEME D1 DEHYDROGENASE"/>
    <property type="match status" value="1"/>
</dbReference>
<dbReference type="NCBIfam" id="TIGR02276">
    <property type="entry name" value="beta_rpt_yvtn"/>
    <property type="match status" value="1"/>
</dbReference>
<dbReference type="Proteomes" id="UP001197974">
    <property type="component" value="Chromosome"/>
</dbReference>